<dbReference type="Proteomes" id="UP001469749">
    <property type="component" value="Unassembled WGS sequence"/>
</dbReference>
<dbReference type="InterPro" id="IPR003594">
    <property type="entry name" value="HATPase_dom"/>
</dbReference>
<protein>
    <recommendedName>
        <fullName evidence="3">histidine kinase</fullName>
        <ecNumber evidence="3">2.7.13.3</ecNumber>
    </recommendedName>
</protein>
<evidence type="ECO:0000256" key="10">
    <source>
        <dbReference type="ARBA" id="ARBA00023136"/>
    </source>
</evidence>
<evidence type="ECO:0000256" key="3">
    <source>
        <dbReference type="ARBA" id="ARBA00012438"/>
    </source>
</evidence>
<evidence type="ECO:0000256" key="4">
    <source>
        <dbReference type="ARBA" id="ARBA00022475"/>
    </source>
</evidence>
<keyword evidence="4" id="KW-1003">Cell membrane</keyword>
<feature type="domain" description="Histidine kinase" evidence="12">
    <location>
        <begin position="128"/>
        <end position="329"/>
    </location>
</feature>
<evidence type="ECO:0000256" key="6">
    <source>
        <dbReference type="ARBA" id="ARBA00022692"/>
    </source>
</evidence>
<evidence type="ECO:0000256" key="11">
    <source>
        <dbReference type="SAM" id="Phobius"/>
    </source>
</evidence>
<feature type="transmembrane region" description="Helical" evidence="11">
    <location>
        <begin position="18"/>
        <end position="36"/>
    </location>
</feature>
<keyword evidence="7 13" id="KW-0418">Kinase</keyword>
<dbReference type="PANTHER" id="PTHR45453:SF2">
    <property type="entry name" value="HISTIDINE KINASE"/>
    <property type="match status" value="1"/>
</dbReference>
<evidence type="ECO:0000259" key="12">
    <source>
        <dbReference type="PROSITE" id="PS50109"/>
    </source>
</evidence>
<evidence type="ECO:0000256" key="2">
    <source>
        <dbReference type="ARBA" id="ARBA00004651"/>
    </source>
</evidence>
<evidence type="ECO:0000256" key="7">
    <source>
        <dbReference type="ARBA" id="ARBA00022777"/>
    </source>
</evidence>
<dbReference type="InterPro" id="IPR005467">
    <property type="entry name" value="His_kinase_dom"/>
</dbReference>
<dbReference type="PRINTS" id="PR00344">
    <property type="entry name" value="BCTRLSENSOR"/>
</dbReference>
<gene>
    <name evidence="13" type="ORF">WMO25_11265</name>
</gene>
<evidence type="ECO:0000256" key="9">
    <source>
        <dbReference type="ARBA" id="ARBA00023012"/>
    </source>
</evidence>
<keyword evidence="5 13" id="KW-0808">Transferase</keyword>
<sequence length="333" mass="38667">MMEEKINFVKWLGQKKSLFLKEGLFAIIFFVTFALYHLPLAAIFYPVLLCFVTGMLFLVWDYRKFAVRHERLQQLSAMPFDVMTDFPESVSVLETDYQQIIVQLQEGQRRMKDEMSFQYQDMMDYYTVWAHQIKTPIAAMRLTLQNTDSSFSRKLSVELARVEQYVDMVLCYLRLDTDTRDYVIAVYDLDNILRQALRKFAGQFIGKKIHLDYQPLNAQIMTDEKWLLFVIEQILSNALKYTQQGCVSIYLESPKILCIRDTGMGIAAEDLPRIFEKGYTGYNGRTDKKASGLGLYLCARICRNLGHGISAESEPDKGTVIKLNLNTAERMFE</sequence>
<comment type="caution">
    <text evidence="13">The sequence shown here is derived from an EMBL/GenBank/DDBJ whole genome shotgun (WGS) entry which is preliminary data.</text>
</comment>
<comment type="subcellular location">
    <subcellularLocation>
        <location evidence="2">Cell membrane</location>
        <topology evidence="2">Multi-pass membrane protein</topology>
    </subcellularLocation>
</comment>
<dbReference type="Gene3D" id="3.30.565.10">
    <property type="entry name" value="Histidine kinase-like ATPase, C-terminal domain"/>
    <property type="match status" value="1"/>
</dbReference>
<dbReference type="RefSeq" id="WP_349085398.1">
    <property type="nucleotide sequence ID" value="NZ_JBBMEK010000144.1"/>
</dbReference>
<keyword evidence="10 11" id="KW-0472">Membrane</keyword>
<evidence type="ECO:0000256" key="8">
    <source>
        <dbReference type="ARBA" id="ARBA00022989"/>
    </source>
</evidence>
<keyword evidence="14" id="KW-1185">Reference proteome</keyword>
<accession>A0ABV1B668</accession>
<organism evidence="13 14">
    <name type="scientific">Coprococcus intestinihominis</name>
    <dbReference type="NCBI Taxonomy" id="3133154"/>
    <lineage>
        <taxon>Bacteria</taxon>
        <taxon>Bacillati</taxon>
        <taxon>Bacillota</taxon>
        <taxon>Clostridia</taxon>
        <taxon>Lachnospirales</taxon>
        <taxon>Lachnospiraceae</taxon>
        <taxon>Coprococcus</taxon>
    </lineage>
</organism>
<evidence type="ECO:0000313" key="14">
    <source>
        <dbReference type="Proteomes" id="UP001469749"/>
    </source>
</evidence>
<dbReference type="EC" id="2.7.13.3" evidence="3"/>
<comment type="catalytic activity">
    <reaction evidence="1">
        <text>ATP + protein L-histidine = ADP + protein N-phospho-L-histidine.</text>
        <dbReference type="EC" id="2.7.13.3"/>
    </reaction>
</comment>
<dbReference type="EMBL" id="JBBMEK010000144">
    <property type="protein sequence ID" value="MEQ2365677.1"/>
    <property type="molecule type" value="Genomic_DNA"/>
</dbReference>
<dbReference type="GO" id="GO:0004673">
    <property type="term" value="F:protein histidine kinase activity"/>
    <property type="evidence" value="ECO:0007669"/>
    <property type="project" value="UniProtKB-EC"/>
</dbReference>
<keyword evidence="8 11" id="KW-1133">Transmembrane helix</keyword>
<dbReference type="InterPro" id="IPR050351">
    <property type="entry name" value="BphY/WalK/GraS-like"/>
</dbReference>
<proteinExistence type="predicted"/>
<name>A0ABV1B668_9FIRM</name>
<keyword evidence="9" id="KW-0902">Two-component regulatory system</keyword>
<evidence type="ECO:0000313" key="13">
    <source>
        <dbReference type="EMBL" id="MEQ2365677.1"/>
    </source>
</evidence>
<dbReference type="InterPro" id="IPR004358">
    <property type="entry name" value="Sig_transdc_His_kin-like_C"/>
</dbReference>
<dbReference type="PANTHER" id="PTHR45453">
    <property type="entry name" value="PHOSPHATE REGULON SENSOR PROTEIN PHOR"/>
    <property type="match status" value="1"/>
</dbReference>
<dbReference type="SUPFAM" id="SSF55874">
    <property type="entry name" value="ATPase domain of HSP90 chaperone/DNA topoisomerase II/histidine kinase"/>
    <property type="match status" value="1"/>
</dbReference>
<dbReference type="Pfam" id="PF02518">
    <property type="entry name" value="HATPase_c"/>
    <property type="match status" value="1"/>
</dbReference>
<dbReference type="SMART" id="SM00387">
    <property type="entry name" value="HATPase_c"/>
    <property type="match status" value="1"/>
</dbReference>
<evidence type="ECO:0000256" key="1">
    <source>
        <dbReference type="ARBA" id="ARBA00000085"/>
    </source>
</evidence>
<reference evidence="13 14" key="1">
    <citation type="submission" date="2024-03" db="EMBL/GenBank/DDBJ databases">
        <title>Human intestinal bacterial collection.</title>
        <authorList>
            <person name="Pauvert C."/>
            <person name="Hitch T.C.A."/>
            <person name="Clavel T."/>
        </authorList>
    </citation>
    <scope>NUCLEOTIDE SEQUENCE [LARGE SCALE GENOMIC DNA]</scope>
    <source>
        <strain evidence="13 14">CLA-AA-H190</strain>
    </source>
</reference>
<feature type="transmembrane region" description="Helical" evidence="11">
    <location>
        <begin position="42"/>
        <end position="62"/>
    </location>
</feature>
<keyword evidence="6 11" id="KW-0812">Transmembrane</keyword>
<dbReference type="PROSITE" id="PS50109">
    <property type="entry name" value="HIS_KIN"/>
    <property type="match status" value="1"/>
</dbReference>
<evidence type="ECO:0000256" key="5">
    <source>
        <dbReference type="ARBA" id="ARBA00022679"/>
    </source>
</evidence>
<dbReference type="InterPro" id="IPR036890">
    <property type="entry name" value="HATPase_C_sf"/>
</dbReference>